<evidence type="ECO:0000313" key="9">
    <source>
        <dbReference type="Proteomes" id="UP000694843"/>
    </source>
</evidence>
<feature type="compositionally biased region" description="Polar residues" evidence="6">
    <location>
        <begin position="2038"/>
        <end position="2070"/>
    </location>
</feature>
<dbReference type="PROSITE" id="PS51194">
    <property type="entry name" value="HELICASE_CTER"/>
    <property type="match status" value="1"/>
</dbReference>
<dbReference type="SMART" id="SM00249">
    <property type="entry name" value="PHD"/>
    <property type="match status" value="1"/>
</dbReference>
<feature type="region of interest" description="Disordered" evidence="6">
    <location>
        <begin position="132"/>
        <end position="166"/>
    </location>
</feature>
<dbReference type="InterPro" id="IPR049730">
    <property type="entry name" value="SNF2/RAD54-like_C"/>
</dbReference>
<dbReference type="GO" id="GO:0005634">
    <property type="term" value="C:nucleus"/>
    <property type="evidence" value="ECO:0007669"/>
    <property type="project" value="TreeGrafter"/>
</dbReference>
<feature type="region of interest" description="Disordered" evidence="6">
    <location>
        <begin position="588"/>
        <end position="680"/>
    </location>
</feature>
<feature type="compositionally biased region" description="Acidic residues" evidence="6">
    <location>
        <begin position="156"/>
        <end position="166"/>
    </location>
</feature>
<feature type="region of interest" description="Disordered" evidence="6">
    <location>
        <begin position="1971"/>
        <end position="2252"/>
    </location>
</feature>
<keyword evidence="3" id="KW-0378">Hydrolase</keyword>
<feature type="compositionally biased region" description="Low complexity" evidence="6">
    <location>
        <begin position="2136"/>
        <end position="2190"/>
    </location>
</feature>
<name>A0A979FTB5_HYAAZ</name>
<dbReference type="PANTHER" id="PTHR45865">
    <property type="entry name" value="E3 UBIQUITIN-PROTEIN LIGASE SHPRH FAMILY MEMBER"/>
    <property type="match status" value="1"/>
</dbReference>
<dbReference type="Gene3D" id="3.40.50.300">
    <property type="entry name" value="P-loop containing nucleotide triphosphate hydrolases"/>
    <property type="match status" value="1"/>
</dbReference>
<dbReference type="SMART" id="SM00490">
    <property type="entry name" value="HELICc"/>
    <property type="match status" value="1"/>
</dbReference>
<evidence type="ECO:0000256" key="2">
    <source>
        <dbReference type="ARBA" id="ARBA00022771"/>
    </source>
</evidence>
<dbReference type="InterPro" id="IPR001841">
    <property type="entry name" value="Znf_RING"/>
</dbReference>
<dbReference type="SUPFAM" id="SSF52540">
    <property type="entry name" value="P-loop containing nucleoside triphosphate hydrolases"/>
    <property type="match status" value="3"/>
</dbReference>
<evidence type="ECO:0000256" key="3">
    <source>
        <dbReference type="ARBA" id="ARBA00022801"/>
    </source>
</evidence>
<dbReference type="Gene3D" id="1.25.40.10">
    <property type="entry name" value="Tetratricopeptide repeat domain"/>
    <property type="match status" value="1"/>
</dbReference>
<feature type="compositionally biased region" description="Basic and acidic residues" evidence="6">
    <location>
        <begin position="1997"/>
        <end position="2010"/>
    </location>
</feature>
<organism evidence="9 10">
    <name type="scientific">Hyalella azteca</name>
    <name type="common">Amphipod</name>
    <dbReference type="NCBI Taxonomy" id="294128"/>
    <lineage>
        <taxon>Eukaryota</taxon>
        <taxon>Metazoa</taxon>
        <taxon>Ecdysozoa</taxon>
        <taxon>Arthropoda</taxon>
        <taxon>Crustacea</taxon>
        <taxon>Multicrustacea</taxon>
        <taxon>Malacostraca</taxon>
        <taxon>Eumalacostraca</taxon>
        <taxon>Peracarida</taxon>
        <taxon>Amphipoda</taxon>
        <taxon>Senticaudata</taxon>
        <taxon>Talitrida</taxon>
        <taxon>Talitroidea</taxon>
        <taxon>Hyalellidae</taxon>
        <taxon>Hyalella</taxon>
    </lineage>
</organism>
<dbReference type="GO" id="GO:0008270">
    <property type="term" value="F:zinc ion binding"/>
    <property type="evidence" value="ECO:0007669"/>
    <property type="project" value="UniProtKB-KW"/>
</dbReference>
<reference evidence="10" key="1">
    <citation type="submission" date="2025-08" db="UniProtKB">
        <authorList>
            <consortium name="RefSeq"/>
        </authorList>
    </citation>
    <scope>IDENTIFICATION</scope>
    <source>
        <tissue evidence="10">Whole organism</tissue>
    </source>
</reference>
<keyword evidence="4" id="KW-0862">Zinc</keyword>
<dbReference type="SUPFAM" id="SSF57903">
    <property type="entry name" value="FYVE/PHD zinc finger"/>
    <property type="match status" value="1"/>
</dbReference>
<dbReference type="Pfam" id="PF00176">
    <property type="entry name" value="SNF2-rel_dom"/>
    <property type="match status" value="1"/>
</dbReference>
<feature type="compositionally biased region" description="Polar residues" evidence="6">
    <location>
        <begin position="54"/>
        <end position="81"/>
    </location>
</feature>
<dbReference type="Gene3D" id="3.30.40.10">
    <property type="entry name" value="Zinc/RING finger domain, C3HC4 (zinc finger)"/>
    <property type="match status" value="2"/>
</dbReference>
<dbReference type="GO" id="GO:0061630">
    <property type="term" value="F:ubiquitin protein ligase activity"/>
    <property type="evidence" value="ECO:0007669"/>
    <property type="project" value="TreeGrafter"/>
</dbReference>
<dbReference type="Pfam" id="PF00271">
    <property type="entry name" value="Helicase_C"/>
    <property type="match status" value="1"/>
</dbReference>
<feature type="compositionally biased region" description="Polar residues" evidence="6">
    <location>
        <begin position="1888"/>
        <end position="1907"/>
    </location>
</feature>
<accession>A0A979FTB5</accession>
<dbReference type="KEGG" id="hazt:108681007"/>
<feature type="region of interest" description="Disordered" evidence="6">
    <location>
        <begin position="1848"/>
        <end position="1953"/>
    </location>
</feature>
<feature type="region of interest" description="Disordered" evidence="6">
    <location>
        <begin position="2339"/>
        <end position="2390"/>
    </location>
</feature>
<dbReference type="InterPro" id="IPR014001">
    <property type="entry name" value="Helicase_ATP-bd"/>
</dbReference>
<dbReference type="CDD" id="cd18793">
    <property type="entry name" value="SF2_C_SNF"/>
    <property type="match status" value="1"/>
</dbReference>
<dbReference type="RefSeq" id="XP_047740431.1">
    <property type="nucleotide sequence ID" value="XM_047884475.1"/>
</dbReference>
<feature type="compositionally biased region" description="Basic and acidic residues" evidence="6">
    <location>
        <begin position="1920"/>
        <end position="1931"/>
    </location>
</feature>
<dbReference type="InterPro" id="IPR001965">
    <property type="entry name" value="Znf_PHD"/>
</dbReference>
<feature type="domain" description="Helicase C-terminal" evidence="8">
    <location>
        <begin position="1710"/>
        <end position="1863"/>
    </location>
</feature>
<dbReference type="SMART" id="SM00184">
    <property type="entry name" value="RING"/>
    <property type="match status" value="1"/>
</dbReference>
<keyword evidence="1" id="KW-0479">Metal-binding</keyword>
<feature type="region of interest" description="Disordered" evidence="6">
    <location>
        <begin position="42"/>
        <end position="100"/>
    </location>
</feature>
<dbReference type="PROSITE" id="PS50089">
    <property type="entry name" value="ZF_RING_2"/>
    <property type="match status" value="1"/>
</dbReference>
<feature type="region of interest" description="Disordered" evidence="6">
    <location>
        <begin position="534"/>
        <end position="574"/>
    </location>
</feature>
<dbReference type="InterPro" id="IPR048686">
    <property type="entry name" value="SHPRH_helical_1st"/>
</dbReference>
<dbReference type="InterPro" id="IPR000330">
    <property type="entry name" value="SNF2_N"/>
</dbReference>
<protein>
    <submittedName>
        <fullName evidence="10">E3 ubiquitin-protein ligase SHPRH</fullName>
    </submittedName>
</protein>
<dbReference type="InterPro" id="IPR017907">
    <property type="entry name" value="Znf_RING_CS"/>
</dbReference>
<dbReference type="GO" id="GO:0005737">
    <property type="term" value="C:cytoplasm"/>
    <property type="evidence" value="ECO:0007669"/>
    <property type="project" value="UniProtKB-ARBA"/>
</dbReference>
<dbReference type="InterPro" id="IPR011011">
    <property type="entry name" value="Znf_FYVE_PHD"/>
</dbReference>
<dbReference type="GO" id="GO:0005524">
    <property type="term" value="F:ATP binding"/>
    <property type="evidence" value="ECO:0007669"/>
    <property type="project" value="InterPro"/>
</dbReference>
<dbReference type="Proteomes" id="UP000694843">
    <property type="component" value="Unplaced"/>
</dbReference>
<dbReference type="GO" id="GO:0000209">
    <property type="term" value="P:protein polyubiquitination"/>
    <property type="evidence" value="ECO:0007669"/>
    <property type="project" value="TreeGrafter"/>
</dbReference>
<dbReference type="Gene3D" id="3.40.50.10810">
    <property type="entry name" value="Tandem AAA-ATPase domain"/>
    <property type="match status" value="2"/>
</dbReference>
<proteinExistence type="predicted"/>
<keyword evidence="9" id="KW-1185">Reference proteome</keyword>
<dbReference type="CDD" id="cd18070">
    <property type="entry name" value="DEXQc_SHPRH"/>
    <property type="match status" value="1"/>
</dbReference>
<evidence type="ECO:0000256" key="6">
    <source>
        <dbReference type="SAM" id="MobiDB-lite"/>
    </source>
</evidence>
<dbReference type="InterPro" id="IPR048695">
    <property type="entry name" value="SHPRH_helical_2nd"/>
</dbReference>
<dbReference type="InterPro" id="IPR011990">
    <property type="entry name" value="TPR-like_helical_dom_sf"/>
</dbReference>
<evidence type="ECO:0000259" key="7">
    <source>
        <dbReference type="PROSITE" id="PS50089"/>
    </source>
</evidence>
<gene>
    <name evidence="10" type="primary">LOC108681007</name>
</gene>
<evidence type="ECO:0000259" key="8">
    <source>
        <dbReference type="PROSITE" id="PS51194"/>
    </source>
</evidence>
<dbReference type="GO" id="GO:0006974">
    <property type="term" value="P:DNA damage response"/>
    <property type="evidence" value="ECO:0007669"/>
    <property type="project" value="TreeGrafter"/>
</dbReference>
<feature type="compositionally biased region" description="Polar residues" evidence="6">
    <location>
        <begin position="2359"/>
        <end position="2368"/>
    </location>
</feature>
<feature type="domain" description="RING-type" evidence="7">
    <location>
        <begin position="1623"/>
        <end position="1673"/>
    </location>
</feature>
<dbReference type="Pfam" id="PF21325">
    <property type="entry name" value="SHPRH_helical-1st"/>
    <property type="match status" value="1"/>
</dbReference>
<feature type="region of interest" description="Disordered" evidence="6">
    <location>
        <begin position="692"/>
        <end position="731"/>
    </location>
</feature>
<dbReference type="OrthoDB" id="423559at2759"/>
<dbReference type="CDD" id="cd15547">
    <property type="entry name" value="PHD_SHPRH"/>
    <property type="match status" value="1"/>
</dbReference>
<dbReference type="GeneID" id="108681007"/>
<feature type="compositionally biased region" description="Acidic residues" evidence="6">
    <location>
        <begin position="89"/>
        <end position="100"/>
    </location>
</feature>
<dbReference type="InterPro" id="IPR052583">
    <property type="entry name" value="ATP-helicase/E3_Ub-Ligase"/>
</dbReference>
<keyword evidence="2 5" id="KW-0863">Zinc-finger</keyword>
<dbReference type="CDD" id="cd16569">
    <property type="entry name" value="RING-HC_SHPRH-like"/>
    <property type="match status" value="1"/>
</dbReference>
<dbReference type="InterPro" id="IPR038718">
    <property type="entry name" value="SNF2-like_sf"/>
</dbReference>
<dbReference type="InterPro" id="IPR027417">
    <property type="entry name" value="P-loop_NTPase"/>
</dbReference>
<sequence length="2404" mass="267198">MVRKKASNPLQLGDVAQRLGSWDLSTVNSVSDAHPDIAALLKSGTSDAQEDEAQPSTSENGGFNLTWVRCSTASSAEGSTQDDVLTLVSDDDSSPNEIEELPVLQPILSLGTRGRRDRVSKSVVFNVADEYSDSSDDDYVPVPTRRSSAARHASPDIDDSSDELAQDDDSIEVLSESVGTPLDYESDDDIVLDFDGYEVARKAKQRKKRGEIQYYGEFEKVLDNFLIKVKINRDDSKSAACLFNEVKFVLFSDLDLSLWEKCDSCYLYICPDIDSSALYFEWATERPKPRKQTQASKKKKKPDSFKHFQLSGFVNDALWCGFASARNFHLKFASFDPTTKEVTVHVYLLHSALRELQHPSEVITSMRGLSDTVCLLYDIELPVYTGTKKLKHDFDILFTAVKNYHEGKKYLDESVQHPSLIPVLRPYQRAAVQWMLFKENVRTRVEEDEEPKMHCLFVELTALDGTKLYYNKYGGYFVKNKPIEILPTPGGILADEMGLGKTVEVLACILNNPCGPLPKPEYLAPVILEELPQGRRRKKKTASDDIINFDTDEEEEKSNEAEQGSIPNNELSNSDNNDLLVAIRALSPKPGLNSSSDSEIEVRRSSRKRKLKVESEDEDYVVETSRSKRGPRRAKPQQLVSSDDEANDESYGGKRKRKASKNHTDDDSSKPRTKRRRKCSFSYSDMDDLCYDSSPVSSDDEEPCKTRRRTRRSRQTDSPATSPPPKKVKRNRIDEEISLNPNWLTIETVIRSVCWNNDVAKYKKEGSYKEFADYLRQVKKDPTYLMSLKEKLFLQYKQETAIYSCASAASKDYNKTWRQSFFKTKVARKAYFECICGEDKTPRDAGREQGTVQCSVCGLHQHARCVEYDTRDPYRGVYVCPHCWTQQPPVPSGATLIVAPSSITYQWVDEISKHLRHRALKLLVYKGMAHQGYLQPRTLASFDLVVTSYETLSRELNYVDLPHSNSDLGRRFRYPKRFMAAPTPLLSVLWWRCVLDEAQLVETTTARTAHMALRLQAQHRWCVTGTPIQRSLHDLQGLLLFLGVDPWGLETWWTRVMYESYCYGDVGPLHALLPGLMWRNTKKDIIHQIDLPPQTETIHWVQFSGVEEHFYRQLHNECSRDARHRLSKFGDRVRLGDLDRKTLAHLLQPLLKLRQACNHPQVVRGAFTRPREKGPLSMVELLERLVERTKTQAEDAHRVLVKARNGLAAVCVIRHEWAEAAEHYRAVLSSAAEHAHHFKTDSLQRLHALHNLHELLAAGHPNIPHTLDDDELAQRAADIKEKYLKQYSTKMKEAQKDCHLNQAQVMQLEEARVSKTDWWLSTLQAFGDDFVKEVRDELLSLYSRFEENKSVLYHVLSKHQLKTMLQTRTKLINAQRKAMIKGVESLADADPKDLLEAAIDCHLRPTERKPPQCKICAIHELFREYEKNLFLITDKQHTRTTEKSKETADIKEKAQVMEATRKGNFGLSEVEKIFKYLQTRSLGKVSAEVHEDGQTHLKIFEAMKREFFNYRIFWRCIFDLVSGHDEVNMATLRLRLRYPDEELPPKLRKVKKKNEGDDLLRDDVEVLRYVLEENEVAEEELKFRNEKIVNENELRIKLGQLLYLQNLQKKDVNTSGGQNPDPCPICHCALGEDWAVLLCGHCFCKGCMMLICTRKNILVVGLQRGSVKCPLCRQLTMVRDISYVDNKVSVKKDEDLSVKVVGSLSSKTEEVVRVMLRIKSEDPKAKVLVFSSWNEVLDVIADGLAQNGIPFRMLKKGNKFQVNLSAFRSRSEITALLLPIMSGANGLNLTEAGHVFLVDPLLNPAAELQAVGRIHRMGQTKATVVHRFLVRGTIEHRMFRILGSLHHYPGRAKTTDDDTESPGKSEAGVNVDRPSTSTEGSDQAIGGPSTSTEAGHQSIGGPSTSTEANDKSIGGSTKSVEVDDASKRTDDPMEDQDEEEEDQAPPASSDELSMTIGDLKTLFAFLGESDLAGDLGIPQPSCSSTSGKTAAAEVDVTESKNIEGRNERSDLPGSEAPLVQSAIESTADRPSDIDAGNEVSSSTQDESKLPSNEGFSHQLSCDDIASSSRELQPLKISDPDDDLKPSNVQKSLEEKSFRASDQNNDAQPSAGEASMDQTSADASPHCTDALRGDARVSPADAPVSPADAPVSPADAPVSPADAPVSPAYAPVSPADAPVSPADAPVSPADARVSPAHARVSPADALGSDHAESNSSVRNNRDDVKVPHSANPPAETNPIADATHVSSQPDSDNSFNICNVGDIVSNEKIIPGGVANLTRSFNNTIRQCQVLDAGGATVTTDAGGATVTTDAGGATVTTDVGGAVDTDSVLSADAISDADDDVSQSITGDAGTTDAGEALASSTTPSCNHNAVGVTEDSSSSSSCTEGPDADFVGFAAVGAGEEEA</sequence>
<dbReference type="PROSITE" id="PS00518">
    <property type="entry name" value="ZF_RING_1"/>
    <property type="match status" value="1"/>
</dbReference>
<dbReference type="PANTHER" id="PTHR45865:SF1">
    <property type="entry name" value="E3 UBIQUITIN-PROTEIN LIGASE SHPRH"/>
    <property type="match status" value="1"/>
</dbReference>
<dbReference type="InterPro" id="IPR013083">
    <property type="entry name" value="Znf_RING/FYVE/PHD"/>
</dbReference>
<dbReference type="FunFam" id="3.40.50.10810:FF:000013">
    <property type="entry name" value="E3 ubiquitin-protein ligase SHPRH isoform X2"/>
    <property type="match status" value="1"/>
</dbReference>
<dbReference type="SUPFAM" id="SSF57850">
    <property type="entry name" value="RING/U-box"/>
    <property type="match status" value="1"/>
</dbReference>
<dbReference type="InterPro" id="IPR001650">
    <property type="entry name" value="Helicase_C-like"/>
</dbReference>
<dbReference type="GO" id="GO:0016787">
    <property type="term" value="F:hydrolase activity"/>
    <property type="evidence" value="ECO:0007669"/>
    <property type="project" value="UniProtKB-KW"/>
</dbReference>
<evidence type="ECO:0000313" key="10">
    <source>
        <dbReference type="RefSeq" id="XP_047740431.1"/>
    </source>
</evidence>
<dbReference type="Pfam" id="PF21324">
    <property type="entry name" value="SHPRH_helical-2nd"/>
    <property type="match status" value="1"/>
</dbReference>
<evidence type="ECO:0000256" key="4">
    <source>
        <dbReference type="ARBA" id="ARBA00022833"/>
    </source>
</evidence>
<evidence type="ECO:0000256" key="5">
    <source>
        <dbReference type="PROSITE-ProRule" id="PRU00175"/>
    </source>
</evidence>
<dbReference type="SMART" id="SM00487">
    <property type="entry name" value="DEXDc"/>
    <property type="match status" value="1"/>
</dbReference>
<dbReference type="OMA" id="THWLNFS"/>
<feature type="compositionally biased region" description="Acidic residues" evidence="6">
    <location>
        <begin position="1932"/>
        <end position="1943"/>
    </location>
</feature>
<evidence type="ECO:0000256" key="1">
    <source>
        <dbReference type="ARBA" id="ARBA00022723"/>
    </source>
</evidence>
<feature type="compositionally biased region" description="Polar residues" evidence="6">
    <location>
        <begin position="2243"/>
        <end position="2252"/>
    </location>
</feature>